<dbReference type="Gene3D" id="2.20.70.140">
    <property type="match status" value="1"/>
</dbReference>
<dbReference type="InterPro" id="IPR011049">
    <property type="entry name" value="Serralysin-like_metalloprot_C"/>
</dbReference>
<feature type="domain" description="Trimeric autotransporter adhesin YadA-like head" evidence="14">
    <location>
        <begin position="413"/>
        <end position="439"/>
    </location>
</feature>
<feature type="domain" description="Trimeric autotransporter adhesin YadA-like head" evidence="14">
    <location>
        <begin position="446"/>
        <end position="467"/>
    </location>
</feature>
<evidence type="ECO:0000256" key="1">
    <source>
        <dbReference type="ARBA" id="ARBA00004241"/>
    </source>
</evidence>
<protein>
    <submittedName>
        <fullName evidence="16">YadA domain protein</fullName>
    </submittedName>
</protein>
<keyword evidence="6" id="KW-0812">Transmembrane</keyword>
<keyword evidence="4" id="KW-0813">Transport</keyword>
<dbReference type="EMBL" id="CP001779">
    <property type="protein sequence ID" value="ACZ00667.1"/>
    <property type="molecule type" value="Genomic_DNA"/>
</dbReference>
<keyword evidence="10" id="KW-0998">Cell outer membrane</keyword>
<dbReference type="Gene3D" id="2.60.40.4050">
    <property type="match status" value="2"/>
</dbReference>
<feature type="region of interest" description="Disordered" evidence="12">
    <location>
        <begin position="443"/>
        <end position="469"/>
    </location>
</feature>
<dbReference type="OrthoDB" id="84732at2"/>
<dbReference type="Gene3D" id="2.150.10.10">
    <property type="entry name" value="Serralysin-like metalloprotease, C-terminal"/>
    <property type="match status" value="5"/>
</dbReference>
<dbReference type="KEGG" id="smf:Smon_0180"/>
<evidence type="ECO:0000256" key="6">
    <source>
        <dbReference type="ARBA" id="ARBA00022692"/>
    </source>
</evidence>
<dbReference type="SUPFAM" id="SSF54523">
    <property type="entry name" value="Pili subunits"/>
    <property type="match status" value="1"/>
</dbReference>
<evidence type="ECO:0000256" key="8">
    <source>
        <dbReference type="ARBA" id="ARBA00022927"/>
    </source>
</evidence>
<keyword evidence="11" id="KW-0175">Coiled coil</keyword>
<evidence type="ECO:0000256" key="9">
    <source>
        <dbReference type="ARBA" id="ARBA00023136"/>
    </source>
</evidence>
<feature type="domain" description="Trimeric autotransporter adhesin YadA-like head" evidence="14">
    <location>
        <begin position="473"/>
        <end position="495"/>
    </location>
</feature>
<dbReference type="GO" id="GO:0015031">
    <property type="term" value="P:protein transport"/>
    <property type="evidence" value="ECO:0007669"/>
    <property type="project" value="UniProtKB-KW"/>
</dbReference>
<feature type="domain" description="Trimeric autotransporter adhesin YadA-like head" evidence="14">
    <location>
        <begin position="624"/>
        <end position="649"/>
    </location>
</feature>
<reference evidence="16 17" key="1">
    <citation type="journal article" date="2009" name="Stand. Genomic Sci.">
        <title>Complete genome sequence of Streptobacillus moniliformis type strain (9901T).</title>
        <authorList>
            <person name="Nolan M."/>
            <person name="Gronow S."/>
            <person name="Lapidus A."/>
            <person name="Ivanova N."/>
            <person name="Copeland A."/>
            <person name="Lucas S."/>
            <person name="Del Rio T.G."/>
            <person name="Chen F."/>
            <person name="Tice H."/>
            <person name="Pitluck S."/>
            <person name="Cheng J.F."/>
            <person name="Sims D."/>
            <person name="Meincke L."/>
            <person name="Bruce D."/>
            <person name="Goodwin L."/>
            <person name="Brettin T."/>
            <person name="Han C."/>
            <person name="Detter J.C."/>
            <person name="Ovchinikova G."/>
            <person name="Pati A."/>
            <person name="Mavromatis K."/>
            <person name="Mikhailova N."/>
            <person name="Chen A."/>
            <person name="Palaniappan K."/>
            <person name="Land M."/>
            <person name="Hauser L."/>
            <person name="Chang Y.J."/>
            <person name="Jeffries C.D."/>
            <person name="Rohde M."/>
            <person name="Sproer C."/>
            <person name="Goker M."/>
            <person name="Bristow J."/>
            <person name="Eisen J.A."/>
            <person name="Markowitz V."/>
            <person name="Hugenholtz P."/>
            <person name="Kyrpides N.C."/>
            <person name="Klenk H.P."/>
            <person name="Chain P."/>
        </authorList>
    </citation>
    <scope>NUCLEOTIDE SEQUENCE [LARGE SCALE GENOMIC DNA]</scope>
    <source>
        <strain evidence="17">ATCC 14647 / DSM 12112 / NCTC 10651 / 9901</strain>
    </source>
</reference>
<dbReference type="Gene3D" id="3.30.1300.30">
    <property type="entry name" value="GSPII I/J protein-like"/>
    <property type="match status" value="1"/>
</dbReference>
<feature type="domain" description="Trimeric autotransporter adhesin YadA-like head" evidence="14">
    <location>
        <begin position="652"/>
        <end position="678"/>
    </location>
</feature>
<dbReference type="GO" id="GO:0009986">
    <property type="term" value="C:cell surface"/>
    <property type="evidence" value="ECO:0007669"/>
    <property type="project" value="UniProtKB-SubCell"/>
</dbReference>
<dbReference type="SUPFAM" id="SSF101967">
    <property type="entry name" value="Adhesin YadA, collagen-binding domain"/>
    <property type="match status" value="5"/>
</dbReference>
<sequence length="1230" mass="129596">MKKKNLMAILAFISILSYGMDKKVGANVLEGEKSLFVGLNSSTNNEEKVKIGANAKADSEKSIAIGMDSTSRGKKGIAIGAGSLAGAEKHLSNEIEDTIAIGTDAKATATDAIAIGNKANARTKYGIAIGTETKTDGIASIALGYKSDANSDSIAIGKEAVGYGKGVALGENAHSRGRSVAIGHKADSKGVYSYGNVVIGNESTTNENLVYSTALGSGAKVEANYSTALGSKSIAKKRDNRLGYDMLTNKEVKLEDKLSEVDKGKYLSLKSELETMIEDNNKVVEEAKVITSKDYTQRTEEEKKKLSELNDKIGENNKKINEKYTEYSKIVKAWKATYGEVSIGDIEKGITRQITGLAAGKEDTDAVNVAQLKSLDKKLEEENKTYFHVNTGKNKDTGDKDSNLGKMGDSAGAIGDGSITAGAQAKADGDNAIAIGKKAETKQSSGIAIGHSSKSEGNHSISIGKDSKASDLDSVALGHQARSTGSRSTALGPHSEATKDNALALGVWSKATMQGAIAIGSNSTSNASSAITIGENSKVETGAENSIAIGKEAKSLKKDSIVLGTKAEAQGEGSIVLGYHSKSKENAISIGKESEALSIGSVSLGHSSKAKGERSVSIGAYATAEKSNDIAIGLSSKASGGYSIAIGLSAKAEASSSTAIGINSKADIEDSVALGSESKTTKATSVSEVKIGELKYGEFAGKNPMSVVSIGTKNKERQLQHLAAGQISKESTDAINGSQLYATNMVLGTFVDSTKSILGGNASVTTNGKLTMTNIGDTGKNTVHEAIKALDDKIAQSIKDYNFNITSGQSGTGSASGSNSEKIGKDNTLKLIAGDNLSITQNGKDFTYSLNKELKGMSKIDFEKSEVSIGKDGLNNGGKKITNVADGTESTDAVNKGQLDKLENKIDKTKKEIDKKIEDIDKKVDKKIKDVEDKVDKKIEDTKKDLTDKIEKATKTLKTEITANNGEEANKTKGPVTLTSKKSDAGHNIYDISLATTQLKSSEGGKIETPNSEDSKKVANAGEVAKAINALGNNTLSFGADKGNTEAQSLNKNGGLKFAIKGTDYIKTEAKGNEVSVDLTDKTKKDIEKGVSANSGVANAVAMANLPQINGKGHNIAGSYGYYNGEHAFALGLSGTNEKVNLTYRASGSLNTRGNISLGAGLGYQFDNISKRNKELLTLKRNGNINLLDEKVYELEKQFNEMKNKLKDEIKELKFKFSELEKLVKIMNRR</sequence>
<evidence type="ECO:0000256" key="3">
    <source>
        <dbReference type="ARBA" id="ARBA00005848"/>
    </source>
</evidence>
<feature type="domain" description="Trimeric autotransporter adhesin YadA-like head" evidence="14">
    <location>
        <begin position="125"/>
        <end position="147"/>
    </location>
</feature>
<dbReference type="InterPro" id="IPR008635">
    <property type="entry name" value="Coiled_stalk_dom"/>
</dbReference>
<feature type="coiled-coil region" evidence="11">
    <location>
        <begin position="899"/>
        <end position="956"/>
    </location>
</feature>
<feature type="coiled-coil region" evidence="11">
    <location>
        <begin position="1185"/>
        <end position="1230"/>
    </location>
</feature>
<dbReference type="STRING" id="519441.Smon_0180"/>
<evidence type="ECO:0000313" key="16">
    <source>
        <dbReference type="EMBL" id="ACZ00667.1"/>
    </source>
</evidence>
<evidence type="ECO:0000256" key="4">
    <source>
        <dbReference type="ARBA" id="ARBA00022448"/>
    </source>
</evidence>
<keyword evidence="7" id="KW-0732">Signal</keyword>
<dbReference type="Pfam" id="PF05658">
    <property type="entry name" value="YadA_head"/>
    <property type="match status" value="12"/>
</dbReference>
<dbReference type="HOGENOM" id="CLU_288528_0_0_0"/>
<organism evidence="16 17">
    <name type="scientific">Streptobacillus moniliformis (strain ATCC 14647 / DSM 12112 / NCTC 10651 / 9901)</name>
    <dbReference type="NCBI Taxonomy" id="519441"/>
    <lineage>
        <taxon>Bacteria</taxon>
        <taxon>Fusobacteriati</taxon>
        <taxon>Fusobacteriota</taxon>
        <taxon>Fusobacteriia</taxon>
        <taxon>Fusobacteriales</taxon>
        <taxon>Leptotrichiaceae</taxon>
        <taxon>Streptobacillus</taxon>
    </lineage>
</organism>
<evidence type="ECO:0000256" key="7">
    <source>
        <dbReference type="ARBA" id="ARBA00022729"/>
    </source>
</evidence>
<feature type="coiled-coil region" evidence="11">
    <location>
        <begin position="292"/>
        <end position="323"/>
    </location>
</feature>
<evidence type="ECO:0000256" key="5">
    <source>
        <dbReference type="ARBA" id="ARBA00022452"/>
    </source>
</evidence>
<dbReference type="GO" id="GO:0009279">
    <property type="term" value="C:cell outer membrane"/>
    <property type="evidence" value="ECO:0007669"/>
    <property type="project" value="UniProtKB-SubCell"/>
</dbReference>
<feature type="domain" description="Trimeric autotransporter adhesin YadA-like head" evidence="14">
    <location>
        <begin position="599"/>
        <end position="622"/>
    </location>
</feature>
<dbReference type="Proteomes" id="UP000002072">
    <property type="component" value="Chromosome"/>
</dbReference>
<keyword evidence="17" id="KW-1185">Reference proteome</keyword>
<feature type="domain" description="Trimeric autotransporter adhesin YadA-like C-terminal membrane anchor" evidence="13">
    <location>
        <begin position="1113"/>
        <end position="1166"/>
    </location>
</feature>
<evidence type="ECO:0000256" key="2">
    <source>
        <dbReference type="ARBA" id="ARBA00004442"/>
    </source>
</evidence>
<evidence type="ECO:0000256" key="10">
    <source>
        <dbReference type="ARBA" id="ARBA00023237"/>
    </source>
</evidence>
<dbReference type="GeneID" id="29674005"/>
<dbReference type="eggNOG" id="COG5295">
    <property type="taxonomic scope" value="Bacteria"/>
</dbReference>
<dbReference type="InterPro" id="IPR005594">
    <property type="entry name" value="YadA_C"/>
</dbReference>
<feature type="domain" description="Trimeric autotransporter adhesin YadA-like stalk" evidence="15">
    <location>
        <begin position="719"/>
        <end position="753"/>
    </location>
</feature>
<dbReference type="Pfam" id="PF03895">
    <property type="entry name" value="YadA_anchor"/>
    <property type="match status" value="1"/>
</dbReference>
<dbReference type="Pfam" id="PF05662">
    <property type="entry name" value="YadA_stalk"/>
    <property type="match status" value="3"/>
</dbReference>
<evidence type="ECO:0000256" key="11">
    <source>
        <dbReference type="SAM" id="Coils"/>
    </source>
</evidence>
<feature type="domain" description="Trimeric autotransporter adhesin YadA-like head" evidence="14">
    <location>
        <begin position="558"/>
        <end position="581"/>
    </location>
</feature>
<dbReference type="Gene3D" id="1.20.5.170">
    <property type="match status" value="1"/>
</dbReference>
<feature type="domain" description="Trimeric autotransporter adhesin YadA-like stalk" evidence="15">
    <location>
        <begin position="880"/>
        <end position="916"/>
    </location>
</feature>
<dbReference type="CDD" id="cd12820">
    <property type="entry name" value="LbR_YadA-like"/>
    <property type="match status" value="4"/>
</dbReference>
<feature type="domain" description="Trimeric autotransporter adhesin YadA-like head" evidence="14">
    <location>
        <begin position="51"/>
        <end position="69"/>
    </location>
</feature>
<evidence type="ECO:0000259" key="14">
    <source>
        <dbReference type="Pfam" id="PF05658"/>
    </source>
</evidence>
<dbReference type="InterPro" id="IPR045584">
    <property type="entry name" value="Pilin-like"/>
</dbReference>
<feature type="domain" description="Trimeric autotransporter adhesin YadA-like stalk" evidence="15">
    <location>
        <begin position="353"/>
        <end position="394"/>
    </location>
</feature>
<keyword evidence="5" id="KW-1134">Transmembrane beta strand</keyword>
<gene>
    <name evidence="16" type="ordered locus">Smon_0180</name>
</gene>
<feature type="domain" description="Trimeric autotransporter adhesin YadA-like head" evidence="14">
    <location>
        <begin position="97"/>
        <end position="119"/>
    </location>
</feature>
<feature type="domain" description="Trimeric autotransporter adhesin YadA-like head" evidence="14">
    <location>
        <begin position="211"/>
        <end position="233"/>
    </location>
</feature>
<comment type="similarity">
    <text evidence="3">Belongs to the autotransporter-2 (AT-2) (TC 1.B.40) family.</text>
</comment>
<accession>D1AWJ1</accession>
<dbReference type="RefSeq" id="WP_012858225.1">
    <property type="nucleotide sequence ID" value="NC_013515.1"/>
</dbReference>
<keyword evidence="9" id="KW-0472">Membrane</keyword>
<comment type="subcellular location">
    <subcellularLocation>
        <location evidence="2">Cell outer membrane</location>
    </subcellularLocation>
    <subcellularLocation>
        <location evidence="1">Cell surface</location>
    </subcellularLocation>
</comment>
<dbReference type="Gene3D" id="6.10.250.2040">
    <property type="match status" value="1"/>
</dbReference>
<feature type="domain" description="Trimeric autotransporter adhesin YadA-like head" evidence="14">
    <location>
        <begin position="497"/>
        <end position="523"/>
    </location>
</feature>
<keyword evidence="8" id="KW-0653">Protein transport</keyword>
<proteinExistence type="inferred from homology"/>
<evidence type="ECO:0000259" key="15">
    <source>
        <dbReference type="Pfam" id="PF05662"/>
    </source>
</evidence>
<evidence type="ECO:0000313" key="17">
    <source>
        <dbReference type="Proteomes" id="UP000002072"/>
    </source>
</evidence>
<dbReference type="InterPro" id="IPR008640">
    <property type="entry name" value="Adhesin_Head_dom"/>
</dbReference>
<evidence type="ECO:0000259" key="13">
    <source>
        <dbReference type="Pfam" id="PF03895"/>
    </source>
</evidence>
<evidence type="ECO:0000256" key="12">
    <source>
        <dbReference type="SAM" id="MobiDB-lite"/>
    </source>
</evidence>
<dbReference type="AlphaFoldDB" id="D1AWJ1"/>
<name>D1AWJ1_STRM9</name>